<dbReference type="AlphaFoldDB" id="A0A4R6ULH1"/>
<proteinExistence type="predicted"/>
<gene>
    <name evidence="1" type="ORF">EV188_1121</name>
</gene>
<name>A0A4R6ULH1_9PSEU</name>
<dbReference type="Proteomes" id="UP000295705">
    <property type="component" value="Unassembled WGS sequence"/>
</dbReference>
<organism evidence="1 2">
    <name type="scientific">Actinomycetospora succinea</name>
    <dbReference type="NCBI Taxonomy" id="663603"/>
    <lineage>
        <taxon>Bacteria</taxon>
        <taxon>Bacillati</taxon>
        <taxon>Actinomycetota</taxon>
        <taxon>Actinomycetes</taxon>
        <taxon>Pseudonocardiales</taxon>
        <taxon>Pseudonocardiaceae</taxon>
        <taxon>Actinomycetospora</taxon>
    </lineage>
</organism>
<evidence type="ECO:0000313" key="1">
    <source>
        <dbReference type="EMBL" id="TDQ47731.1"/>
    </source>
</evidence>
<evidence type="ECO:0000313" key="2">
    <source>
        <dbReference type="Proteomes" id="UP000295705"/>
    </source>
</evidence>
<protein>
    <submittedName>
        <fullName evidence="1">Uncharacterized protein</fullName>
    </submittedName>
</protein>
<dbReference type="EMBL" id="SNYO01000012">
    <property type="protein sequence ID" value="TDQ47731.1"/>
    <property type="molecule type" value="Genomic_DNA"/>
</dbReference>
<feature type="non-terminal residue" evidence="1">
    <location>
        <position position="1"/>
    </location>
</feature>
<keyword evidence="2" id="KW-1185">Reference proteome</keyword>
<comment type="caution">
    <text evidence="1">The sequence shown here is derived from an EMBL/GenBank/DDBJ whole genome shotgun (WGS) entry which is preliminary data.</text>
</comment>
<sequence>GAGGVRHPHLARRAFLVQSATPTVTNVLAEYN</sequence>
<reference evidence="1 2" key="1">
    <citation type="submission" date="2019-03" db="EMBL/GenBank/DDBJ databases">
        <title>Genomic Encyclopedia of Type Strains, Phase IV (KMG-IV): sequencing the most valuable type-strain genomes for metagenomic binning, comparative biology and taxonomic classification.</title>
        <authorList>
            <person name="Goeker M."/>
        </authorList>
    </citation>
    <scope>NUCLEOTIDE SEQUENCE [LARGE SCALE GENOMIC DNA]</scope>
    <source>
        <strain evidence="1 2">DSM 45775</strain>
    </source>
</reference>
<accession>A0A4R6ULH1</accession>